<organism evidence="1">
    <name type="scientific">Myoviridae sp. ctu2j3</name>
    <dbReference type="NCBI Taxonomy" id="2825197"/>
    <lineage>
        <taxon>Viruses</taxon>
        <taxon>Duplodnaviria</taxon>
        <taxon>Heunggongvirae</taxon>
        <taxon>Uroviricota</taxon>
        <taxon>Caudoviricetes</taxon>
    </lineage>
</organism>
<proteinExistence type="predicted"/>
<dbReference type="EMBL" id="BK016090">
    <property type="protein sequence ID" value="DAF94390.1"/>
    <property type="molecule type" value="Genomic_DNA"/>
</dbReference>
<protein>
    <submittedName>
        <fullName evidence="1">Uncharacterized protein</fullName>
    </submittedName>
</protein>
<sequence length="129" mass="14601">MIGPIDNDTREYRQYTTLTAVGPGTIKSMLRAAVNEALVKHVVERFNELFNDVQAMQSARENIVSQSGRKPSIKFEITFEHIDGLQPQDRDEIRNVFFNAGWTGCTAIAETHHRFTVMVSDDADKVFPT</sequence>
<accession>A0A8S5UJ49</accession>
<name>A0A8S5UJ49_9CAUD</name>
<evidence type="ECO:0000313" key="1">
    <source>
        <dbReference type="EMBL" id="DAF94390.1"/>
    </source>
</evidence>
<reference evidence="1" key="1">
    <citation type="journal article" date="2021" name="Proc. Natl. Acad. Sci. U.S.A.">
        <title>A Catalog of Tens of Thousands of Viruses from Human Metagenomes Reveals Hidden Associations with Chronic Diseases.</title>
        <authorList>
            <person name="Tisza M.J."/>
            <person name="Buck C.B."/>
        </authorList>
    </citation>
    <scope>NUCLEOTIDE SEQUENCE</scope>
    <source>
        <strain evidence="1">Ctu2j3</strain>
    </source>
</reference>
<dbReference type="EMBL" id="BK016090">
    <property type="protein sequence ID" value="DAF94345.1"/>
    <property type="molecule type" value="Genomic_DNA"/>
</dbReference>